<gene>
    <name evidence="1" type="ORF">AB986_18710</name>
</gene>
<accession>A0A0J6CSK5</accession>
<dbReference type="OrthoDB" id="2964125at2"/>
<evidence type="ECO:0000313" key="2">
    <source>
        <dbReference type="Proteomes" id="UP000035996"/>
    </source>
</evidence>
<evidence type="ECO:0000313" key="1">
    <source>
        <dbReference type="EMBL" id="KMM36158.1"/>
    </source>
</evidence>
<comment type="caution">
    <text evidence="1">The sequence shown here is derived from an EMBL/GenBank/DDBJ whole genome shotgun (WGS) entry which is preliminary data.</text>
</comment>
<keyword evidence="2" id="KW-1185">Reference proteome</keyword>
<dbReference type="RefSeq" id="WP_048313134.1">
    <property type="nucleotide sequence ID" value="NZ_CP119526.1"/>
</dbReference>
<dbReference type="Proteomes" id="UP000035996">
    <property type="component" value="Unassembled WGS sequence"/>
</dbReference>
<dbReference type="AlphaFoldDB" id="A0A0J6CSK5"/>
<reference evidence="1" key="1">
    <citation type="submission" date="2015-06" db="EMBL/GenBank/DDBJ databases">
        <authorList>
            <person name="Liu B."/>
            <person name="Wang J."/>
            <person name="Zhu Y."/>
            <person name="Liu G."/>
            <person name="Chen Q."/>
            <person name="Zheng C."/>
            <person name="Che J."/>
            <person name="Ge C."/>
            <person name="Shi H."/>
            <person name="Pan Z."/>
            <person name="Liu X."/>
        </authorList>
    </citation>
    <scope>NUCLEOTIDE SEQUENCE [LARGE SCALE GENOMIC DNA]</scope>
    <source>
        <strain evidence="1">DSM 16346</strain>
    </source>
</reference>
<organism evidence="1 2">
    <name type="scientific">Guptibacillus hwajinpoensis</name>
    <dbReference type="NCBI Taxonomy" id="208199"/>
    <lineage>
        <taxon>Bacteria</taxon>
        <taxon>Bacillati</taxon>
        <taxon>Bacillota</taxon>
        <taxon>Bacilli</taxon>
        <taxon>Bacillales</taxon>
        <taxon>Guptibacillaceae</taxon>
        <taxon>Guptibacillus</taxon>
    </lineage>
</organism>
<proteinExistence type="predicted"/>
<name>A0A0J6CSK5_9BACL</name>
<dbReference type="GeneID" id="301327947"/>
<sequence length="154" mass="18569">MNDSVYQLIVETTVKRVPTCHESPEDFFIALDDRDYPYLILPTPKEMFDNDDVFTIRLIPDPLNRFRFEMDNSFTKLSFKRFFTFFDDKSYYFGPNDNMLIHFLKSPVYKSYVAWVSNLYFKRIDDLIERYNNEELPEERKSIKAKLSRLLIEA</sequence>
<protein>
    <submittedName>
        <fullName evidence="1">Uncharacterized protein</fullName>
    </submittedName>
</protein>
<dbReference type="EMBL" id="LELK01000009">
    <property type="protein sequence ID" value="KMM36158.1"/>
    <property type="molecule type" value="Genomic_DNA"/>
</dbReference>